<keyword evidence="10" id="KW-1208">Phospholipid metabolism</keyword>
<evidence type="ECO:0000256" key="11">
    <source>
        <dbReference type="RuleBase" id="RU003750"/>
    </source>
</evidence>
<organism evidence="13 14">
    <name type="scientific">Knoellia remsis</name>
    <dbReference type="NCBI Taxonomy" id="407159"/>
    <lineage>
        <taxon>Bacteria</taxon>
        <taxon>Bacillati</taxon>
        <taxon>Actinomycetota</taxon>
        <taxon>Actinomycetes</taxon>
        <taxon>Micrococcales</taxon>
        <taxon>Intrasporangiaceae</taxon>
        <taxon>Knoellia</taxon>
    </lineage>
</organism>
<dbReference type="UniPathway" id="UPA00085"/>
<evidence type="ECO:0000256" key="6">
    <source>
        <dbReference type="ARBA" id="ARBA00022989"/>
    </source>
</evidence>
<keyword evidence="3" id="KW-0444">Lipid biosynthesis</keyword>
<evidence type="ECO:0000313" key="13">
    <source>
        <dbReference type="EMBL" id="PRY56622.1"/>
    </source>
</evidence>
<dbReference type="InterPro" id="IPR004570">
    <property type="entry name" value="Phosphatidylglycerol_P_synth"/>
</dbReference>
<comment type="subcellular location">
    <subcellularLocation>
        <location evidence="1">Membrane</location>
        <topology evidence="1">Multi-pass membrane protein</topology>
    </subcellularLocation>
</comment>
<evidence type="ECO:0000256" key="8">
    <source>
        <dbReference type="ARBA" id="ARBA00023136"/>
    </source>
</evidence>
<feature type="transmembrane region" description="Helical" evidence="12">
    <location>
        <begin position="35"/>
        <end position="57"/>
    </location>
</feature>
<evidence type="ECO:0000313" key="14">
    <source>
        <dbReference type="Proteomes" id="UP000237822"/>
    </source>
</evidence>
<keyword evidence="5 12" id="KW-0812">Transmembrane</keyword>
<accession>A0A2T0UFE0</accession>
<keyword evidence="7" id="KW-0443">Lipid metabolism</keyword>
<dbReference type="PANTHER" id="PTHR14269:SF62">
    <property type="entry name" value="CDP-DIACYLGLYCEROL--GLYCEROL-3-PHOSPHATE 3-PHOSPHATIDYLTRANSFERASE 1, CHLOROPLASTIC"/>
    <property type="match status" value="1"/>
</dbReference>
<dbReference type="GO" id="GO:0016020">
    <property type="term" value="C:membrane"/>
    <property type="evidence" value="ECO:0007669"/>
    <property type="project" value="UniProtKB-SubCell"/>
</dbReference>
<evidence type="ECO:0000256" key="5">
    <source>
        <dbReference type="ARBA" id="ARBA00022692"/>
    </source>
</evidence>
<dbReference type="InterPro" id="IPR048254">
    <property type="entry name" value="CDP_ALCOHOL_P_TRANSF_CS"/>
</dbReference>
<evidence type="ECO:0000256" key="7">
    <source>
        <dbReference type="ARBA" id="ARBA00023098"/>
    </source>
</evidence>
<keyword evidence="9" id="KW-0594">Phospholipid biosynthesis</keyword>
<dbReference type="Pfam" id="PF01066">
    <property type="entry name" value="CDP-OH_P_transf"/>
    <property type="match status" value="1"/>
</dbReference>
<reference evidence="13 14" key="1">
    <citation type="submission" date="2018-03" db="EMBL/GenBank/DDBJ databases">
        <title>Genomic Encyclopedia of Archaeal and Bacterial Type Strains, Phase II (KMG-II): from individual species to whole genera.</title>
        <authorList>
            <person name="Goeker M."/>
        </authorList>
    </citation>
    <scope>NUCLEOTIDE SEQUENCE [LARGE SCALE GENOMIC DNA]</scope>
    <source>
        <strain evidence="13 14">ATCC BAA-1496</strain>
    </source>
</reference>
<dbReference type="RefSeq" id="WP_106298048.1">
    <property type="nucleotide sequence ID" value="NZ_PVTI01000018.1"/>
</dbReference>
<protein>
    <submittedName>
        <fullName evidence="13">CDP-diacylglycerol-phosphatidylglycerol phosphatidyltransferase</fullName>
    </submittedName>
</protein>
<dbReference type="Proteomes" id="UP000237822">
    <property type="component" value="Unassembled WGS sequence"/>
</dbReference>
<dbReference type="OrthoDB" id="9796672at2"/>
<name>A0A2T0UFE0_9MICO</name>
<comment type="similarity">
    <text evidence="2 11">Belongs to the CDP-alcohol phosphatidyltransferase class-I family.</text>
</comment>
<keyword evidence="4 11" id="KW-0808">Transferase</keyword>
<sequence>MTAGESVRGTEGAPVDRVVTVPNALSALRLLGVPAFIWAIATKHDAIALVILMASGITDYLDGKIARRYGLVSRVGQLLDPIADRLYIVTTLVGLAWRDIIPWWLVGVLFAREAFMAVVVLVAKRHGWTGLPVHFIGKAATFNLLYAFPALLMAEGDGWLATIARPIGWGFAWWGTVLYWVAGILYAVQLRGLLAHRRGR</sequence>
<dbReference type="PROSITE" id="PS00379">
    <property type="entry name" value="CDP_ALCOHOL_P_TRANSF"/>
    <property type="match status" value="1"/>
</dbReference>
<feature type="transmembrane region" description="Helical" evidence="12">
    <location>
        <begin position="103"/>
        <end position="123"/>
    </location>
</feature>
<dbReference type="GO" id="GO:0046474">
    <property type="term" value="P:glycerophospholipid biosynthetic process"/>
    <property type="evidence" value="ECO:0007669"/>
    <property type="project" value="TreeGrafter"/>
</dbReference>
<dbReference type="InterPro" id="IPR000462">
    <property type="entry name" value="CDP-OH_P_trans"/>
</dbReference>
<dbReference type="PANTHER" id="PTHR14269">
    <property type="entry name" value="CDP-DIACYLGLYCEROL--GLYCEROL-3-PHOSPHATE 3-PHOSPHATIDYLTRANSFERASE-RELATED"/>
    <property type="match status" value="1"/>
</dbReference>
<evidence type="ECO:0000256" key="3">
    <source>
        <dbReference type="ARBA" id="ARBA00022516"/>
    </source>
</evidence>
<dbReference type="PIRSF" id="PIRSF000847">
    <property type="entry name" value="Phos_ph_gly_syn"/>
    <property type="match status" value="1"/>
</dbReference>
<evidence type="ECO:0000256" key="12">
    <source>
        <dbReference type="SAM" id="Phobius"/>
    </source>
</evidence>
<evidence type="ECO:0000256" key="1">
    <source>
        <dbReference type="ARBA" id="ARBA00004141"/>
    </source>
</evidence>
<feature type="transmembrane region" description="Helical" evidence="12">
    <location>
        <begin position="166"/>
        <end position="188"/>
    </location>
</feature>
<evidence type="ECO:0000256" key="10">
    <source>
        <dbReference type="ARBA" id="ARBA00023264"/>
    </source>
</evidence>
<dbReference type="AlphaFoldDB" id="A0A2T0UFE0"/>
<evidence type="ECO:0000256" key="2">
    <source>
        <dbReference type="ARBA" id="ARBA00010441"/>
    </source>
</evidence>
<keyword evidence="6 12" id="KW-1133">Transmembrane helix</keyword>
<gene>
    <name evidence="13" type="ORF">BCF74_11816</name>
</gene>
<dbReference type="InterPro" id="IPR043130">
    <property type="entry name" value="CDP-OH_PTrfase_TM_dom"/>
</dbReference>
<dbReference type="GO" id="GO:0008444">
    <property type="term" value="F:CDP-diacylglycerol-glycerol-3-phosphate 3-phosphatidyltransferase activity"/>
    <property type="evidence" value="ECO:0007669"/>
    <property type="project" value="InterPro"/>
</dbReference>
<feature type="transmembrane region" description="Helical" evidence="12">
    <location>
        <begin position="135"/>
        <end position="154"/>
    </location>
</feature>
<dbReference type="Gene3D" id="1.20.120.1760">
    <property type="match status" value="1"/>
</dbReference>
<dbReference type="EMBL" id="PVTI01000018">
    <property type="protein sequence ID" value="PRY56622.1"/>
    <property type="molecule type" value="Genomic_DNA"/>
</dbReference>
<evidence type="ECO:0000256" key="4">
    <source>
        <dbReference type="ARBA" id="ARBA00022679"/>
    </source>
</evidence>
<keyword evidence="14" id="KW-1185">Reference proteome</keyword>
<comment type="caution">
    <text evidence="13">The sequence shown here is derived from an EMBL/GenBank/DDBJ whole genome shotgun (WGS) entry which is preliminary data.</text>
</comment>
<proteinExistence type="inferred from homology"/>
<keyword evidence="8 12" id="KW-0472">Membrane</keyword>
<evidence type="ECO:0000256" key="9">
    <source>
        <dbReference type="ARBA" id="ARBA00023209"/>
    </source>
</evidence>
<dbReference type="InterPro" id="IPR050324">
    <property type="entry name" value="CDP-alcohol_PTase-I"/>
</dbReference>